<protein>
    <submittedName>
        <fullName evidence="1">Uncharacterized protein</fullName>
    </submittedName>
</protein>
<geneLocation type="plasmid" evidence="1 2">
    <name>pBsph</name>
</geneLocation>
<dbReference type="AlphaFoldDB" id="B1I0B1"/>
<dbReference type="EMBL" id="CP000818">
    <property type="protein sequence ID" value="ACA42270.1"/>
    <property type="molecule type" value="Genomic_DNA"/>
</dbReference>
<keyword evidence="1" id="KW-0614">Plasmid</keyword>
<evidence type="ECO:0000313" key="1">
    <source>
        <dbReference type="EMBL" id="ACA42270.1"/>
    </source>
</evidence>
<accession>B1I0B1</accession>
<dbReference type="RefSeq" id="WP_012291677.1">
    <property type="nucleotide sequence ID" value="NC_010381.1"/>
</dbReference>
<dbReference type="EnsemblBacteria" id="ACA42270">
    <property type="protein sequence ID" value="ACA42270"/>
    <property type="gene ID" value="Bsph_p040"/>
</dbReference>
<dbReference type="HOGENOM" id="CLU_718970_0_0_9"/>
<dbReference type="Proteomes" id="UP000002164">
    <property type="component" value="Plasmid pBsph"/>
</dbReference>
<evidence type="ECO:0000313" key="2">
    <source>
        <dbReference type="Proteomes" id="UP000002164"/>
    </source>
</evidence>
<sequence>MNKIIATFQNREPITVERVQDGLTIGRYNLTPAAFIESMAKELPFENLFALVVEQVIEDNAFNDYFDEIYIHRKEKKYTDFLNAMLNNAPSNWLDEPRLHDFVINALSQFKVTKEDETVILNLFRSVKRIITQENQSVFVELALQVFSNLINSKEKEDSLKKFLSLLYSNLNVNKKEELDDWFVMNIDSIPSDIKAEVIVKVLEDKNFLRDVYRLLNSDKKAFNTWLNEMVDNMPLTWRVDGFKRTVKPEDVYLKTIQIPKNCVNIDVSVSKLVYSIEIPKKRMRVKFGDIAYEDVGHPKLLAKIEVVDEKFQSMSLFAIKDGEDILYKYPYSNVYDSGKVCWHVMDRNTIISLKEIEMLPMMFLSTPNNSHLNSKTLNLYLKYQGKDFDDSELEPFTY</sequence>
<gene>
    <name evidence="1" type="ordered locus">Bsph_p040</name>
</gene>
<reference evidence="1 2" key="1">
    <citation type="journal article" date="2008" name="J. Bacteriol.">
        <title>Complete genome sequence of the mosquitocidal bacterium Bacillus sphaericus C3-41 and comparison with those of closely related Bacillus species.</title>
        <authorList>
            <person name="Hu X."/>
            <person name="Fan W."/>
            <person name="Han B."/>
            <person name="Liu H."/>
            <person name="Zheng D."/>
            <person name="Li Q."/>
            <person name="Dong W."/>
            <person name="Yan J."/>
            <person name="Gao M."/>
            <person name="Berry C."/>
            <person name="Yuan Z."/>
        </authorList>
    </citation>
    <scope>NUCLEOTIDE SEQUENCE [LARGE SCALE GENOMIC DNA]</scope>
    <source>
        <strain evidence="1 2">C3-41</strain>
        <plasmid evidence="1 2">pBsph</plasmid>
    </source>
</reference>
<proteinExistence type="predicted"/>
<organism evidence="1 2">
    <name type="scientific">Lysinibacillus sphaericus (strain C3-41)</name>
    <dbReference type="NCBI Taxonomy" id="444177"/>
    <lineage>
        <taxon>Bacteria</taxon>
        <taxon>Bacillati</taxon>
        <taxon>Bacillota</taxon>
        <taxon>Bacilli</taxon>
        <taxon>Bacillales</taxon>
        <taxon>Bacillaceae</taxon>
        <taxon>Lysinibacillus</taxon>
    </lineage>
</organism>
<name>B1I0B1_LYSSC</name>
<dbReference type="KEGG" id="lsp:Bsph_p040"/>